<gene>
    <name evidence="2" type="ORF">PHATRDRAFT_50079</name>
</gene>
<accession>B7GCU9</accession>
<dbReference type="OrthoDB" id="48362at2759"/>
<dbReference type="KEGG" id="pti:PHATRDRAFT_50079"/>
<dbReference type="Proteomes" id="UP000000759">
    <property type="component" value="Chromosome 26"/>
</dbReference>
<protein>
    <submittedName>
        <fullName evidence="2">Uncharacterized protein</fullName>
    </submittedName>
</protein>
<dbReference type="AlphaFoldDB" id="B7GCU9"/>
<feature type="region of interest" description="Disordered" evidence="1">
    <location>
        <begin position="979"/>
        <end position="1049"/>
    </location>
</feature>
<reference evidence="2 3" key="1">
    <citation type="journal article" date="2008" name="Nature">
        <title>The Phaeodactylum genome reveals the evolutionary history of diatom genomes.</title>
        <authorList>
            <person name="Bowler C."/>
            <person name="Allen A.E."/>
            <person name="Badger J.H."/>
            <person name="Grimwood J."/>
            <person name="Jabbari K."/>
            <person name="Kuo A."/>
            <person name="Maheswari U."/>
            <person name="Martens C."/>
            <person name="Maumus F."/>
            <person name="Otillar R.P."/>
            <person name="Rayko E."/>
            <person name="Salamov A."/>
            <person name="Vandepoele K."/>
            <person name="Beszteri B."/>
            <person name="Gruber A."/>
            <person name="Heijde M."/>
            <person name="Katinka M."/>
            <person name="Mock T."/>
            <person name="Valentin K."/>
            <person name="Verret F."/>
            <person name="Berges J.A."/>
            <person name="Brownlee C."/>
            <person name="Cadoret J.P."/>
            <person name="Chiovitti A."/>
            <person name="Choi C.J."/>
            <person name="Coesel S."/>
            <person name="De Martino A."/>
            <person name="Detter J.C."/>
            <person name="Durkin C."/>
            <person name="Falciatore A."/>
            <person name="Fournet J."/>
            <person name="Haruta M."/>
            <person name="Huysman M.J."/>
            <person name="Jenkins B.D."/>
            <person name="Jiroutova K."/>
            <person name="Jorgensen R.E."/>
            <person name="Joubert Y."/>
            <person name="Kaplan A."/>
            <person name="Kroger N."/>
            <person name="Kroth P.G."/>
            <person name="La Roche J."/>
            <person name="Lindquist E."/>
            <person name="Lommer M."/>
            <person name="Martin-Jezequel V."/>
            <person name="Lopez P.J."/>
            <person name="Lucas S."/>
            <person name="Mangogna M."/>
            <person name="McGinnis K."/>
            <person name="Medlin L.K."/>
            <person name="Montsant A."/>
            <person name="Oudot-Le Secq M.P."/>
            <person name="Napoli C."/>
            <person name="Obornik M."/>
            <person name="Parker M.S."/>
            <person name="Petit J.L."/>
            <person name="Porcel B.M."/>
            <person name="Poulsen N."/>
            <person name="Robison M."/>
            <person name="Rychlewski L."/>
            <person name="Rynearson T.A."/>
            <person name="Schmutz J."/>
            <person name="Shapiro H."/>
            <person name="Siaut M."/>
            <person name="Stanley M."/>
            <person name="Sussman M.R."/>
            <person name="Taylor A.R."/>
            <person name="Vardi A."/>
            <person name="von Dassow P."/>
            <person name="Vyverman W."/>
            <person name="Willis A."/>
            <person name="Wyrwicz L.S."/>
            <person name="Rokhsar D.S."/>
            <person name="Weissenbach J."/>
            <person name="Armbrust E.V."/>
            <person name="Green B.R."/>
            <person name="Van de Peer Y."/>
            <person name="Grigoriev I.V."/>
        </authorList>
    </citation>
    <scope>NUCLEOTIDE SEQUENCE [LARGE SCALE GENOMIC DNA]</scope>
    <source>
        <strain evidence="2 3">CCAP 1055/1</strain>
    </source>
</reference>
<evidence type="ECO:0000256" key="1">
    <source>
        <dbReference type="SAM" id="MobiDB-lite"/>
    </source>
</evidence>
<dbReference type="PaxDb" id="2850-Phatr50079"/>
<dbReference type="RefSeq" id="XP_002184863.1">
    <property type="nucleotide sequence ID" value="XM_002184827.1"/>
</dbReference>
<feature type="region of interest" description="Disordered" evidence="1">
    <location>
        <begin position="169"/>
        <end position="191"/>
    </location>
</feature>
<sequence>MTDPLLPVSVHHAWSAEAVNATTMVPSPSVSRQARPEGTALSTPLLHTRTTDGVANDKMERRRKRQRLRKYCRRRGANNLSFVELLALDWTVSDDDDSDDNETSQHVPAQERPVEDDDVPILERVVLDVDVELGFPPLVDTVGSSEDWPHQYSPERVVSYRRHNATPTTRLFPDGAVSNPATGRSLRPRASPLSVPTRLVVEVTPQDEGYYEGVVSPMTMPDDELYLSPLHIWLRQNLEFFSAIPADTHSGQGGRRVPIVRGKVGIRCLHCAQAMMESAASTSTTSSDPVVAFGDPNRAKKTYGTISYTTSWPSGATSYPPTLAVLHSTCAPKTTQHFSTCPNLPSDRRGQLDALTREGSAARGPRASATLSTGEGHGTTNLSASLYYTIAAKQLGIIEVKDQGLRFGRDLALGPLPLEPIRGQVEAEQHKHEAANNAASLQPRIVADEESERVLAEAVAEPDQPNKYFARSNDKALVSDYIFLTIRQMAVCHAVPSDFSSRGKRTKSMRIGLTGFCCRHCQSPRQGAGPDYSCRSFTSAPDNLSSSISHSFTAHLLKCAKVPRRIQTALMAYKRLHHRQMAQLPYGSQRRLFHDLWTRLRALDKDPSEMTEEMEAMNIPEHVPSFLSRQASPAEDRSLITDFIFLIVRQLKLAIPNESDLARVRRYTPGTLGLCCLHCKDQDSSVTPSGRTFPSAPDNFASALNTSMYSHMKACPYVPDDLKRALVATRKVHSSQCASLRFGSQRQFFKTLFARLNPGTNGSVPTAVRNASLSPPASTTNGGPTTTDEGLRTLGFIGMIDTFLCRHCRAVPFPFRAPHSIVSARRKDTLRLAQLHAQACHQTKWDWNLMKQVFWQALKGMGLPRDSVETKEFAAWVRSLSGSNESFGASIVANLRGRALEESDVSTRGSGVVSTDVVDVAQVEKLFHDFVTASGSSNVSSRLRLHPALMDFILLAFPTFNPDKLLPLEETGTMPATIESQSETALEHRPPKASPRPHVTASALETDEPLDKDDLGLGTTVASNEPNSPVAPKRFEHGLLAAPPGTPTP</sequence>
<feature type="region of interest" description="Disordered" evidence="1">
    <location>
        <begin position="764"/>
        <end position="787"/>
    </location>
</feature>
<dbReference type="GeneID" id="7198677"/>
<reference evidence="3" key="2">
    <citation type="submission" date="2008-08" db="EMBL/GenBank/DDBJ databases">
        <authorList>
            <consortium name="Diatom Consortium"/>
            <person name="Grigoriev I."/>
            <person name="Grimwood J."/>
            <person name="Kuo A."/>
            <person name="Otillar R.P."/>
            <person name="Salamov A."/>
            <person name="Detter J.C."/>
            <person name="Lindquist E."/>
            <person name="Shapiro H."/>
            <person name="Lucas S."/>
            <person name="Glavina del Rio T."/>
            <person name="Pitluck S."/>
            <person name="Rokhsar D."/>
            <person name="Bowler C."/>
        </authorList>
    </citation>
    <scope>GENOME REANNOTATION</scope>
    <source>
        <strain evidence="3">CCAP 1055/1</strain>
    </source>
</reference>
<name>B7GCU9_PHATC</name>
<feature type="region of interest" description="Disordered" evidence="1">
    <location>
        <begin position="356"/>
        <end position="376"/>
    </location>
</feature>
<feature type="region of interest" description="Disordered" evidence="1">
    <location>
        <begin position="25"/>
        <end position="66"/>
    </location>
</feature>
<dbReference type="InParanoid" id="B7GCU9"/>
<proteinExistence type="predicted"/>
<evidence type="ECO:0000313" key="3">
    <source>
        <dbReference type="Proteomes" id="UP000000759"/>
    </source>
</evidence>
<evidence type="ECO:0000313" key="2">
    <source>
        <dbReference type="EMBL" id="EEC43599.1"/>
    </source>
</evidence>
<feature type="region of interest" description="Disordered" evidence="1">
    <location>
        <begin position="93"/>
        <end position="115"/>
    </location>
</feature>
<keyword evidence="3" id="KW-1185">Reference proteome</keyword>
<feature type="compositionally biased region" description="Acidic residues" evidence="1">
    <location>
        <begin position="93"/>
        <end position="102"/>
    </location>
</feature>
<organism evidence="2 3">
    <name type="scientific">Phaeodactylum tricornutum (strain CCAP 1055/1)</name>
    <dbReference type="NCBI Taxonomy" id="556484"/>
    <lineage>
        <taxon>Eukaryota</taxon>
        <taxon>Sar</taxon>
        <taxon>Stramenopiles</taxon>
        <taxon>Ochrophyta</taxon>
        <taxon>Bacillariophyta</taxon>
        <taxon>Bacillariophyceae</taxon>
        <taxon>Bacillariophycidae</taxon>
        <taxon>Naviculales</taxon>
        <taxon>Phaeodactylaceae</taxon>
        <taxon>Phaeodactylum</taxon>
    </lineage>
</organism>
<dbReference type="EMBL" id="CM000628">
    <property type="protein sequence ID" value="EEC43599.1"/>
    <property type="molecule type" value="Genomic_DNA"/>
</dbReference>